<feature type="transmembrane region" description="Helical" evidence="9">
    <location>
        <begin position="104"/>
        <end position="128"/>
    </location>
</feature>
<dbReference type="GO" id="GO:0015271">
    <property type="term" value="F:outward rectifier potassium channel activity"/>
    <property type="evidence" value="ECO:0007669"/>
    <property type="project" value="TreeGrafter"/>
</dbReference>
<gene>
    <name evidence="11" type="primary">Ork1_1</name>
    <name evidence="11" type="ORF">Anas_07543</name>
</gene>
<dbReference type="PANTHER" id="PTHR11003">
    <property type="entry name" value="POTASSIUM CHANNEL, SUBFAMILY K"/>
    <property type="match status" value="1"/>
</dbReference>
<dbReference type="GO" id="GO:0030322">
    <property type="term" value="P:stabilization of membrane potential"/>
    <property type="evidence" value="ECO:0007669"/>
    <property type="project" value="TreeGrafter"/>
</dbReference>
<reference evidence="11 12" key="1">
    <citation type="journal article" date="2019" name="PLoS Biol.">
        <title>Sex chromosomes control vertical transmission of feminizing Wolbachia symbionts in an isopod.</title>
        <authorList>
            <person name="Becking T."/>
            <person name="Chebbi M.A."/>
            <person name="Giraud I."/>
            <person name="Moumen B."/>
            <person name="Laverre T."/>
            <person name="Caubet Y."/>
            <person name="Peccoud J."/>
            <person name="Gilbert C."/>
            <person name="Cordaux R."/>
        </authorList>
    </citation>
    <scope>NUCLEOTIDE SEQUENCE [LARGE SCALE GENOMIC DNA]</scope>
    <source>
        <strain evidence="11">ANa2</strain>
        <tissue evidence="11">Whole body excluding digestive tract and cuticle</tissue>
    </source>
</reference>
<evidence type="ECO:0000313" key="11">
    <source>
        <dbReference type="EMBL" id="KAB7494552.1"/>
    </source>
</evidence>
<dbReference type="GO" id="GO:0022841">
    <property type="term" value="F:potassium ion leak channel activity"/>
    <property type="evidence" value="ECO:0007669"/>
    <property type="project" value="TreeGrafter"/>
</dbReference>
<evidence type="ECO:0000256" key="2">
    <source>
        <dbReference type="ARBA" id="ARBA00022448"/>
    </source>
</evidence>
<evidence type="ECO:0000259" key="10">
    <source>
        <dbReference type="Pfam" id="PF07885"/>
    </source>
</evidence>
<evidence type="ECO:0000256" key="6">
    <source>
        <dbReference type="ARBA" id="ARBA00023136"/>
    </source>
</evidence>
<feature type="transmembrane region" description="Helical" evidence="9">
    <location>
        <begin position="47"/>
        <end position="65"/>
    </location>
</feature>
<dbReference type="AlphaFoldDB" id="A0A5N5SL37"/>
<feature type="domain" description="Potassium channel" evidence="10">
    <location>
        <begin position="63"/>
        <end position="132"/>
    </location>
</feature>
<evidence type="ECO:0000313" key="12">
    <source>
        <dbReference type="Proteomes" id="UP000326759"/>
    </source>
</evidence>
<evidence type="ECO:0000256" key="9">
    <source>
        <dbReference type="SAM" id="Phobius"/>
    </source>
</evidence>
<dbReference type="Proteomes" id="UP000326759">
    <property type="component" value="Unassembled WGS sequence"/>
</dbReference>
<evidence type="ECO:0000256" key="5">
    <source>
        <dbReference type="ARBA" id="ARBA00023065"/>
    </source>
</evidence>
<dbReference type="SUPFAM" id="SSF81324">
    <property type="entry name" value="Voltage-gated potassium channels"/>
    <property type="match status" value="1"/>
</dbReference>
<evidence type="ECO:0000256" key="1">
    <source>
        <dbReference type="ARBA" id="ARBA00004141"/>
    </source>
</evidence>
<dbReference type="Gene3D" id="1.10.287.70">
    <property type="match status" value="1"/>
</dbReference>
<dbReference type="EMBL" id="SEYY01023906">
    <property type="protein sequence ID" value="KAB7494552.1"/>
    <property type="molecule type" value="Genomic_DNA"/>
</dbReference>
<keyword evidence="7 11" id="KW-0407">Ion channel</keyword>
<evidence type="ECO:0000256" key="4">
    <source>
        <dbReference type="ARBA" id="ARBA00022989"/>
    </source>
</evidence>
<dbReference type="GO" id="GO:0005886">
    <property type="term" value="C:plasma membrane"/>
    <property type="evidence" value="ECO:0007669"/>
    <property type="project" value="TreeGrafter"/>
</dbReference>
<keyword evidence="5" id="KW-0406">Ion transport</keyword>
<proteinExistence type="predicted"/>
<comment type="caution">
    <text evidence="11">The sequence shown here is derived from an EMBL/GenBank/DDBJ whole genome shotgun (WGS) entry which is preliminary data.</text>
</comment>
<name>A0A5N5SL37_9CRUS</name>
<dbReference type="PANTHER" id="PTHR11003:SF338">
    <property type="entry name" value="PROTEIN CBG03693"/>
    <property type="match status" value="1"/>
</dbReference>
<organism evidence="11 12">
    <name type="scientific">Armadillidium nasatum</name>
    <dbReference type="NCBI Taxonomy" id="96803"/>
    <lineage>
        <taxon>Eukaryota</taxon>
        <taxon>Metazoa</taxon>
        <taxon>Ecdysozoa</taxon>
        <taxon>Arthropoda</taxon>
        <taxon>Crustacea</taxon>
        <taxon>Multicrustacea</taxon>
        <taxon>Malacostraca</taxon>
        <taxon>Eumalacostraca</taxon>
        <taxon>Peracarida</taxon>
        <taxon>Isopoda</taxon>
        <taxon>Oniscidea</taxon>
        <taxon>Crinocheta</taxon>
        <taxon>Armadillidiidae</taxon>
        <taxon>Armadillidium</taxon>
    </lineage>
</organism>
<keyword evidence="2" id="KW-0813">Transport</keyword>
<accession>A0A5N5SL37</accession>
<feature type="region of interest" description="Disordered" evidence="8">
    <location>
        <begin position="272"/>
        <end position="318"/>
    </location>
</feature>
<dbReference type="InterPro" id="IPR003280">
    <property type="entry name" value="2pore_dom_K_chnl"/>
</dbReference>
<keyword evidence="3 9" id="KW-0812">Transmembrane</keyword>
<comment type="subcellular location">
    <subcellularLocation>
        <location evidence="1">Membrane</location>
        <topology evidence="1">Multi-pass membrane protein</topology>
    </subcellularLocation>
</comment>
<feature type="compositionally biased region" description="Basic and acidic residues" evidence="8">
    <location>
        <begin position="283"/>
        <end position="311"/>
    </location>
</feature>
<protein>
    <submittedName>
        <fullName evidence="11">Open rectifier potassium channel protein 1</fullName>
    </submittedName>
</protein>
<keyword evidence="12" id="KW-1185">Reference proteome</keyword>
<keyword evidence="6 9" id="KW-0472">Membrane</keyword>
<feature type="transmembrane region" description="Helical" evidence="9">
    <location>
        <begin position="77"/>
        <end position="98"/>
    </location>
</feature>
<dbReference type="Pfam" id="PF07885">
    <property type="entry name" value="Ion_trans_2"/>
    <property type="match status" value="1"/>
</dbReference>
<keyword evidence="4 9" id="KW-1133">Transmembrane helix</keyword>
<sequence>MVLLTWTSDFFGEILFLLFQARLINQENESLIKISNPPKFSLHLGRPSTFVLDSFVFIFLPPILFMHIEHWTYFEGVYFAFISLTTIGFGDFVTGKTVEGSLLYVYQIAVIIWIMSGLGYWVMIANFISRAIKSKRMRILAKKATDIRKLINQVSLSQTDSPFLTQHSKSSLNFLMQLCTALIVPEVVENGGPFGGTGSGAATPPALLGISSLFEQSGFGDLIKSLSPQLSKLEQDKIQVLAEEESTEGGRKGKDSEKVKLSLKQLHLKRKGENPAFCSTSDENLKKDFKDPMTPPRNDRVSNPTDKESKFKSSAKQWKYPKNTRAVYPEVSSSGVPSPAFQV</sequence>
<evidence type="ECO:0000256" key="7">
    <source>
        <dbReference type="ARBA" id="ARBA00023303"/>
    </source>
</evidence>
<evidence type="ECO:0000256" key="8">
    <source>
        <dbReference type="SAM" id="MobiDB-lite"/>
    </source>
</evidence>
<dbReference type="OrthoDB" id="297496at2759"/>
<evidence type="ECO:0000256" key="3">
    <source>
        <dbReference type="ARBA" id="ARBA00022692"/>
    </source>
</evidence>
<dbReference type="InterPro" id="IPR013099">
    <property type="entry name" value="K_chnl_dom"/>
</dbReference>